<organism evidence="6 7">
    <name type="scientific">Roseomonas genomospecies 6</name>
    <dbReference type="NCBI Taxonomy" id="214106"/>
    <lineage>
        <taxon>Bacteria</taxon>
        <taxon>Pseudomonadati</taxon>
        <taxon>Pseudomonadota</taxon>
        <taxon>Alphaproteobacteria</taxon>
        <taxon>Acetobacterales</taxon>
        <taxon>Roseomonadaceae</taxon>
        <taxon>Roseomonas</taxon>
    </lineage>
</organism>
<gene>
    <name evidence="6" type="ORF">DS843_09050</name>
</gene>
<dbReference type="PANTHER" id="PTHR30290:SF64">
    <property type="entry name" value="ABC TRANSPORTER PERIPLASMIC BINDING PROTEIN"/>
    <property type="match status" value="1"/>
</dbReference>
<protein>
    <submittedName>
        <fullName evidence="6">ABC transporter substrate-binding protein</fullName>
    </submittedName>
</protein>
<evidence type="ECO:0000256" key="4">
    <source>
        <dbReference type="SAM" id="SignalP"/>
    </source>
</evidence>
<comment type="caution">
    <text evidence="6">The sequence shown here is derived from an EMBL/GenBank/DDBJ whole genome shotgun (WGS) entry which is preliminary data.</text>
</comment>
<keyword evidence="7" id="KW-1185">Reference proteome</keyword>
<comment type="similarity">
    <text evidence="2">Belongs to the bacterial solute-binding protein 5 family.</text>
</comment>
<dbReference type="GO" id="GO:1904680">
    <property type="term" value="F:peptide transmembrane transporter activity"/>
    <property type="evidence" value="ECO:0007669"/>
    <property type="project" value="TreeGrafter"/>
</dbReference>
<dbReference type="SUPFAM" id="SSF53850">
    <property type="entry name" value="Periplasmic binding protein-like II"/>
    <property type="match status" value="1"/>
</dbReference>
<dbReference type="Pfam" id="PF00496">
    <property type="entry name" value="SBP_bac_5"/>
    <property type="match status" value="1"/>
</dbReference>
<dbReference type="InterPro" id="IPR030678">
    <property type="entry name" value="Peptide/Ni-bd"/>
</dbReference>
<dbReference type="PANTHER" id="PTHR30290">
    <property type="entry name" value="PERIPLASMIC BINDING COMPONENT OF ABC TRANSPORTER"/>
    <property type="match status" value="1"/>
</dbReference>
<keyword evidence="3 4" id="KW-0732">Signal</keyword>
<comment type="subcellular location">
    <subcellularLocation>
        <location evidence="1">Periplasm</location>
    </subcellularLocation>
</comment>
<dbReference type="PIRSF" id="PIRSF002741">
    <property type="entry name" value="MppA"/>
    <property type="match status" value="1"/>
</dbReference>
<evidence type="ECO:0000313" key="7">
    <source>
        <dbReference type="Proteomes" id="UP000480854"/>
    </source>
</evidence>
<evidence type="ECO:0000256" key="3">
    <source>
        <dbReference type="ARBA" id="ARBA00022729"/>
    </source>
</evidence>
<dbReference type="EMBL" id="QOKW01000005">
    <property type="protein sequence ID" value="KAA0681902.1"/>
    <property type="molecule type" value="Genomic_DNA"/>
</dbReference>
<dbReference type="GO" id="GO:0015833">
    <property type="term" value="P:peptide transport"/>
    <property type="evidence" value="ECO:0007669"/>
    <property type="project" value="TreeGrafter"/>
</dbReference>
<dbReference type="GO" id="GO:0043190">
    <property type="term" value="C:ATP-binding cassette (ABC) transporter complex"/>
    <property type="evidence" value="ECO:0007669"/>
    <property type="project" value="InterPro"/>
</dbReference>
<evidence type="ECO:0000256" key="2">
    <source>
        <dbReference type="ARBA" id="ARBA00005695"/>
    </source>
</evidence>
<dbReference type="OrthoDB" id="9803988at2"/>
<proteinExistence type="inferred from homology"/>
<feature type="signal peptide" evidence="4">
    <location>
        <begin position="1"/>
        <end position="26"/>
    </location>
</feature>
<dbReference type="AlphaFoldDB" id="A0A9W7TYW3"/>
<feature type="domain" description="Solute-binding protein family 5" evidence="5">
    <location>
        <begin position="115"/>
        <end position="525"/>
    </location>
</feature>
<evidence type="ECO:0000256" key="1">
    <source>
        <dbReference type="ARBA" id="ARBA00004418"/>
    </source>
</evidence>
<name>A0A9W7TYW3_9PROT</name>
<feature type="chain" id="PRO_5040752953" evidence="4">
    <location>
        <begin position="27"/>
        <end position="629"/>
    </location>
</feature>
<dbReference type="RefSeq" id="WP_149468565.1">
    <property type="nucleotide sequence ID" value="NZ_QOKW01000005.1"/>
</dbReference>
<dbReference type="Proteomes" id="UP000480854">
    <property type="component" value="Unassembled WGS sequence"/>
</dbReference>
<dbReference type="GO" id="GO:0030288">
    <property type="term" value="C:outer membrane-bounded periplasmic space"/>
    <property type="evidence" value="ECO:0007669"/>
    <property type="project" value="TreeGrafter"/>
</dbReference>
<reference evidence="6 7" key="1">
    <citation type="submission" date="2018-07" db="EMBL/GenBank/DDBJ databases">
        <title>Genome sequence of Azospirillum sp. ATCC 49961.</title>
        <authorList>
            <person name="Sant'Anna F.H."/>
            <person name="Baldani J.I."/>
            <person name="Zilli J.E."/>
            <person name="Reis V.M."/>
            <person name="Hartmann A."/>
            <person name="Cruz L."/>
            <person name="de Souza E.M."/>
            <person name="de Oliveira Pedrosa F."/>
            <person name="Passaglia L.M.P."/>
        </authorList>
    </citation>
    <scope>NUCLEOTIDE SEQUENCE [LARGE SCALE GENOMIC DNA]</scope>
    <source>
        <strain evidence="6 7">ATCC 49961</strain>
    </source>
</reference>
<dbReference type="FunFam" id="3.10.105.10:FF:000005">
    <property type="entry name" value="ABC transporter substrate-binding protein"/>
    <property type="match status" value="1"/>
</dbReference>
<dbReference type="GO" id="GO:0042884">
    <property type="term" value="P:microcin transport"/>
    <property type="evidence" value="ECO:0007669"/>
    <property type="project" value="TreeGrafter"/>
</dbReference>
<dbReference type="Gene3D" id="3.10.105.10">
    <property type="entry name" value="Dipeptide-binding Protein, Domain 3"/>
    <property type="match status" value="1"/>
</dbReference>
<dbReference type="CDD" id="cd08497">
    <property type="entry name" value="MbnE-like"/>
    <property type="match status" value="1"/>
</dbReference>
<accession>A0A9W7TYW3</accession>
<sequence length="629" mass="71189">MRKTGKAILAAVMCLYLAEPFTLAHAQTARNETARSETGEHAVTAHGTPKYGPDFQHFDYVNPDAPKGGEVKLATYGSFDSLNPFILRGSPAGGASLPFETLTVGSGDEVLTEYGLLAETITVAEDRSWVRFTLRPQARFHDGKPVTADDVVWSFETLREKGHPIYRTYYADVTKAEKTDGRTVTFTFRDGGNPELPVIMGQLPVLPKHVFEGDGNGVRDFASTTLDPIVGSGPYRIAEVQPGRSLVYQRVEDWWGRDLPVNRGRYNFDRIRFDYYRDLDVVFEAFKAGAIDFRVEHSSKNWVTGYDVPAVRDGHIVREEIRHQDPQGMQAFVLNSRRPVFADRKVREALNHLFDYEWTRANLSYGLFKRTKSFFSNSELAATGLPSPEELKLLEPFRGKVPEEVFTKPFEPPQTDGSGNIRPNLRTALALLKEAGWELKGNKLLNARTGEPMRFEILLVQPDMDRIVQPFVRNLERAGIEAAIRVVDTAQYQNRTDRYDFDMIVQRMPQSLSPGNEQRDYWQSARADQPGSRNLAGIKDPVVDALIDRLIQAPDRESLIAATRALDRVLLWGWYVIPQWHDDVRRVAYWNRFSHPAVAPKYGLAFTDTWWVDPEKNAKLGGTARRAAP</sequence>
<dbReference type="InterPro" id="IPR000914">
    <property type="entry name" value="SBP_5_dom"/>
</dbReference>
<evidence type="ECO:0000313" key="6">
    <source>
        <dbReference type="EMBL" id="KAA0681902.1"/>
    </source>
</evidence>
<evidence type="ECO:0000259" key="5">
    <source>
        <dbReference type="Pfam" id="PF00496"/>
    </source>
</evidence>
<dbReference type="InterPro" id="IPR039424">
    <property type="entry name" value="SBP_5"/>
</dbReference>
<dbReference type="Gene3D" id="3.40.190.10">
    <property type="entry name" value="Periplasmic binding protein-like II"/>
    <property type="match status" value="1"/>
</dbReference>